<reference evidence="2 3" key="1">
    <citation type="journal article" date="2018" name="Sci. Rep.">
        <title>Genomic signatures of local adaptation to the degree of environmental predictability in rotifers.</title>
        <authorList>
            <person name="Franch-Gras L."/>
            <person name="Hahn C."/>
            <person name="Garcia-Roger E.M."/>
            <person name="Carmona M.J."/>
            <person name="Serra M."/>
            <person name="Gomez A."/>
        </authorList>
    </citation>
    <scope>NUCLEOTIDE SEQUENCE [LARGE SCALE GENOMIC DNA]</scope>
    <source>
        <strain evidence="2">HYR1</strain>
    </source>
</reference>
<dbReference type="Proteomes" id="UP000276133">
    <property type="component" value="Unassembled WGS sequence"/>
</dbReference>
<dbReference type="EMBL" id="REGN01005733">
    <property type="protein sequence ID" value="RNA12256.1"/>
    <property type="molecule type" value="Genomic_DNA"/>
</dbReference>
<sequence>MHYQSLAFCFDWANFIISLVYFLFHDVGFIPVVCELPALTPFNDIVPDPHQVAGFEFSGVNVFVVV</sequence>
<gene>
    <name evidence="2" type="ORF">BpHYR1_000114</name>
</gene>
<accession>A0A3M7QLD0</accession>
<evidence type="ECO:0000313" key="2">
    <source>
        <dbReference type="EMBL" id="RNA12256.1"/>
    </source>
</evidence>
<dbReference type="AlphaFoldDB" id="A0A3M7QLD0"/>
<organism evidence="2 3">
    <name type="scientific">Brachionus plicatilis</name>
    <name type="common">Marine rotifer</name>
    <name type="synonym">Brachionus muelleri</name>
    <dbReference type="NCBI Taxonomy" id="10195"/>
    <lineage>
        <taxon>Eukaryota</taxon>
        <taxon>Metazoa</taxon>
        <taxon>Spiralia</taxon>
        <taxon>Gnathifera</taxon>
        <taxon>Rotifera</taxon>
        <taxon>Eurotatoria</taxon>
        <taxon>Monogononta</taxon>
        <taxon>Pseudotrocha</taxon>
        <taxon>Ploima</taxon>
        <taxon>Brachionidae</taxon>
        <taxon>Brachionus</taxon>
    </lineage>
</organism>
<protein>
    <submittedName>
        <fullName evidence="2">Uncharacterized protein</fullName>
    </submittedName>
</protein>
<keyword evidence="1" id="KW-1133">Transmembrane helix</keyword>
<feature type="transmembrane region" description="Helical" evidence="1">
    <location>
        <begin position="12"/>
        <end position="33"/>
    </location>
</feature>
<keyword evidence="3" id="KW-1185">Reference proteome</keyword>
<evidence type="ECO:0000313" key="3">
    <source>
        <dbReference type="Proteomes" id="UP000276133"/>
    </source>
</evidence>
<evidence type="ECO:0000256" key="1">
    <source>
        <dbReference type="SAM" id="Phobius"/>
    </source>
</evidence>
<name>A0A3M7QLD0_BRAPC</name>
<keyword evidence="1" id="KW-0472">Membrane</keyword>
<keyword evidence="1" id="KW-0812">Transmembrane</keyword>
<proteinExistence type="predicted"/>
<comment type="caution">
    <text evidence="2">The sequence shown here is derived from an EMBL/GenBank/DDBJ whole genome shotgun (WGS) entry which is preliminary data.</text>
</comment>